<keyword evidence="3" id="KW-1185">Reference proteome</keyword>
<protein>
    <recommendedName>
        <fullName evidence="4">DUF3450 domain-containing protein</fullName>
    </recommendedName>
</protein>
<dbReference type="InterPro" id="IPR016866">
    <property type="entry name" value="UCP028069"/>
</dbReference>
<evidence type="ECO:0000256" key="1">
    <source>
        <dbReference type="SAM" id="SignalP"/>
    </source>
</evidence>
<organism evidence="2 3">
    <name type="scientific">Vibrio xiamenensis</name>
    <dbReference type="NCBI Taxonomy" id="861298"/>
    <lineage>
        <taxon>Bacteria</taxon>
        <taxon>Pseudomonadati</taxon>
        <taxon>Pseudomonadota</taxon>
        <taxon>Gammaproteobacteria</taxon>
        <taxon>Vibrionales</taxon>
        <taxon>Vibrionaceae</taxon>
        <taxon>Vibrio</taxon>
    </lineage>
</organism>
<dbReference type="STRING" id="861298.SAMN04488136_12276"/>
<dbReference type="Proteomes" id="UP000198854">
    <property type="component" value="Unassembled WGS sequence"/>
</dbReference>
<dbReference type="AlphaFoldDB" id="A0A1G8E1C5"/>
<dbReference type="PIRSF" id="PIRSF028069">
    <property type="entry name" value="UCP028069"/>
    <property type="match status" value="1"/>
</dbReference>
<dbReference type="RefSeq" id="WP_093276536.1">
    <property type="nucleotide sequence ID" value="NZ_FNDD01000022.1"/>
</dbReference>
<keyword evidence="1" id="KW-0732">Signal</keyword>
<feature type="signal peptide" evidence="1">
    <location>
        <begin position="1"/>
        <end position="21"/>
    </location>
</feature>
<gene>
    <name evidence="2" type="ORF">SAMN04488136_12276</name>
</gene>
<sequence>MNLMKPSLALILAACYSSSYAANSLSNAQAVQSQTNSASAASQKAIDKSAVNTLELRGDIERLQEEVKNMKVYRDHLAALVENQQGEADSLAVQIDEIKDTRQGIVPLMYAMLDGLKKVVADDKPIKLAQRQARIEKLDALMTRADVSDAEKYRRILEAYQIEMDYGTKLEAYQGDITIDGQNRQADILHLGRISLIARNFDQSEYWTWNQQAQTWQSVDASMQPQLNKAFSVAMQQAAPSLLTLPVSLAQGEEN</sequence>
<reference evidence="2 3" key="1">
    <citation type="submission" date="2016-10" db="EMBL/GenBank/DDBJ databases">
        <authorList>
            <person name="de Groot N.N."/>
        </authorList>
    </citation>
    <scope>NUCLEOTIDE SEQUENCE [LARGE SCALE GENOMIC DNA]</scope>
    <source>
        <strain evidence="2 3">CGMCC 1.10228</strain>
    </source>
</reference>
<evidence type="ECO:0000313" key="2">
    <source>
        <dbReference type="EMBL" id="SDH63762.1"/>
    </source>
</evidence>
<evidence type="ECO:0000313" key="3">
    <source>
        <dbReference type="Proteomes" id="UP000198854"/>
    </source>
</evidence>
<dbReference type="EMBL" id="FNDD01000022">
    <property type="protein sequence ID" value="SDH63762.1"/>
    <property type="molecule type" value="Genomic_DNA"/>
</dbReference>
<feature type="chain" id="PRO_5011461089" description="DUF3450 domain-containing protein" evidence="1">
    <location>
        <begin position="22"/>
        <end position="255"/>
    </location>
</feature>
<proteinExistence type="predicted"/>
<dbReference type="Pfam" id="PF11932">
    <property type="entry name" value="DUF3450"/>
    <property type="match status" value="1"/>
</dbReference>
<evidence type="ECO:0008006" key="4">
    <source>
        <dbReference type="Google" id="ProtNLM"/>
    </source>
</evidence>
<name>A0A1G8E1C5_9VIBR</name>
<dbReference type="OrthoDB" id="5880116at2"/>
<accession>A0A1G8E1C5</accession>